<feature type="transmembrane region" description="Helical" evidence="4">
    <location>
        <begin position="59"/>
        <end position="75"/>
    </location>
</feature>
<keyword evidence="4" id="KW-0812">Transmembrane</keyword>
<dbReference type="AlphaFoldDB" id="A0A3G2T627"/>
<keyword evidence="4" id="KW-1133">Transmembrane helix</keyword>
<keyword evidence="4" id="KW-0472">Membrane</keyword>
<dbReference type="GO" id="GO:0052621">
    <property type="term" value="F:diguanylate cyclase activity"/>
    <property type="evidence" value="ECO:0007669"/>
    <property type="project" value="UniProtKB-EC"/>
</dbReference>
<dbReference type="InterPro" id="IPR029787">
    <property type="entry name" value="Nucleotide_cyclase"/>
</dbReference>
<proteinExistence type="predicted"/>
<dbReference type="FunFam" id="3.30.70.270:FF:000001">
    <property type="entry name" value="Diguanylate cyclase domain protein"/>
    <property type="match status" value="1"/>
</dbReference>
<dbReference type="PANTHER" id="PTHR45138:SF9">
    <property type="entry name" value="DIGUANYLATE CYCLASE DGCM-RELATED"/>
    <property type="match status" value="1"/>
</dbReference>
<evidence type="ECO:0000256" key="3">
    <source>
        <dbReference type="ARBA" id="ARBA00034247"/>
    </source>
</evidence>
<dbReference type="EMBL" id="CP033133">
    <property type="protein sequence ID" value="AYO55442.1"/>
    <property type="molecule type" value="Genomic_DNA"/>
</dbReference>
<dbReference type="SMART" id="SM00267">
    <property type="entry name" value="GGDEF"/>
    <property type="match status" value="1"/>
</dbReference>
<dbReference type="CDD" id="cd01949">
    <property type="entry name" value="GGDEF"/>
    <property type="match status" value="1"/>
</dbReference>
<dbReference type="InterPro" id="IPR000160">
    <property type="entry name" value="GGDEF_dom"/>
</dbReference>
<evidence type="ECO:0000256" key="4">
    <source>
        <dbReference type="SAM" id="Phobius"/>
    </source>
</evidence>
<evidence type="ECO:0000259" key="5">
    <source>
        <dbReference type="PROSITE" id="PS50887"/>
    </source>
</evidence>
<feature type="transmembrane region" description="Helical" evidence="4">
    <location>
        <begin position="87"/>
        <end position="108"/>
    </location>
</feature>
<organism evidence="6 7">
    <name type="scientific">Acinetobacter wuhouensis</name>
    <dbReference type="NCBI Taxonomy" id="1879050"/>
    <lineage>
        <taxon>Bacteria</taxon>
        <taxon>Pseudomonadati</taxon>
        <taxon>Pseudomonadota</taxon>
        <taxon>Gammaproteobacteria</taxon>
        <taxon>Moraxellales</taxon>
        <taxon>Moraxellaceae</taxon>
        <taxon>Acinetobacter</taxon>
    </lineage>
</organism>
<dbReference type="RefSeq" id="WP_087552311.1">
    <property type="nucleotide sequence ID" value="NZ_CP033133.1"/>
</dbReference>
<dbReference type="EC" id="2.7.7.65" evidence="2"/>
<feature type="domain" description="GGDEF" evidence="5">
    <location>
        <begin position="151"/>
        <end position="281"/>
    </location>
</feature>
<name>A0A3G2T627_9GAMM</name>
<evidence type="ECO:0000256" key="1">
    <source>
        <dbReference type="ARBA" id="ARBA00001946"/>
    </source>
</evidence>
<feature type="transmembrane region" description="Helical" evidence="4">
    <location>
        <begin position="20"/>
        <end position="47"/>
    </location>
</feature>
<dbReference type="NCBIfam" id="TIGR00254">
    <property type="entry name" value="GGDEF"/>
    <property type="match status" value="1"/>
</dbReference>
<dbReference type="Gene3D" id="3.30.70.270">
    <property type="match status" value="1"/>
</dbReference>
<accession>A0A3G2T627</accession>
<evidence type="ECO:0000256" key="2">
    <source>
        <dbReference type="ARBA" id="ARBA00012528"/>
    </source>
</evidence>
<dbReference type="InterPro" id="IPR050469">
    <property type="entry name" value="Diguanylate_Cyclase"/>
</dbReference>
<dbReference type="Proteomes" id="UP000279962">
    <property type="component" value="Chromosome"/>
</dbReference>
<dbReference type="PROSITE" id="PS50887">
    <property type="entry name" value="GGDEF"/>
    <property type="match status" value="1"/>
</dbReference>
<dbReference type="InterPro" id="IPR043128">
    <property type="entry name" value="Rev_trsase/Diguanyl_cyclase"/>
</dbReference>
<evidence type="ECO:0000313" key="7">
    <source>
        <dbReference type="Proteomes" id="UP000279962"/>
    </source>
</evidence>
<gene>
    <name evidence="6" type="ORF">CDG68_18070</name>
</gene>
<reference evidence="6 7" key="1">
    <citation type="submission" date="2018-10" db="EMBL/GenBank/DDBJ databases">
        <title>The complete genome of Acinetobacter wuhouensis strain WCHAW010062.</title>
        <authorList>
            <person name="Hu Y."/>
            <person name="Long H."/>
            <person name="Feng Y."/>
            <person name="Zong Z."/>
        </authorList>
    </citation>
    <scope>NUCLEOTIDE SEQUENCE [LARGE SCALE GENOMIC DNA]</scope>
    <source>
        <strain evidence="6 7">WCHAW010062</strain>
    </source>
</reference>
<sequence>MIKQLETFLFIDSSVIRRLTLLLIILTWGIIDLATGYEYSFAVFYLIPVSIAAWYDNKYIVIATVILSALTWLYADYGAGHHYSNPVIPFWNACVRLVFFSTVAFLLLRIKRNLNDMTLMAMKDSLTSLNNTRALNLEYQILKKRNPKKEQTLAVGIIDLDGFKAVNDTYGHSKGDAVLIEFAQVLQQATRHSDVVARLGGDEFVVILHDTDLSGIEDYAKRLRERFGLSGLKQQFGVDFSMGIHIYNKLPENMDEATHQADVLMYQSKTQGKSQTTIQKPL</sequence>
<dbReference type="SUPFAM" id="SSF55073">
    <property type="entry name" value="Nucleotide cyclase"/>
    <property type="match status" value="1"/>
</dbReference>
<evidence type="ECO:0000313" key="6">
    <source>
        <dbReference type="EMBL" id="AYO55442.1"/>
    </source>
</evidence>
<dbReference type="PANTHER" id="PTHR45138">
    <property type="entry name" value="REGULATORY COMPONENTS OF SENSORY TRANSDUCTION SYSTEM"/>
    <property type="match status" value="1"/>
</dbReference>
<comment type="catalytic activity">
    <reaction evidence="3">
        <text>2 GTP = 3',3'-c-di-GMP + 2 diphosphate</text>
        <dbReference type="Rhea" id="RHEA:24898"/>
        <dbReference type="ChEBI" id="CHEBI:33019"/>
        <dbReference type="ChEBI" id="CHEBI:37565"/>
        <dbReference type="ChEBI" id="CHEBI:58805"/>
        <dbReference type="EC" id="2.7.7.65"/>
    </reaction>
</comment>
<comment type="cofactor">
    <cofactor evidence="1">
        <name>Mg(2+)</name>
        <dbReference type="ChEBI" id="CHEBI:18420"/>
    </cofactor>
</comment>
<dbReference type="Pfam" id="PF00990">
    <property type="entry name" value="GGDEF"/>
    <property type="match status" value="1"/>
</dbReference>
<protein>
    <recommendedName>
        <fullName evidence="2">diguanylate cyclase</fullName>
        <ecNumber evidence="2">2.7.7.65</ecNumber>
    </recommendedName>
</protein>